<evidence type="ECO:0000256" key="1">
    <source>
        <dbReference type="ARBA" id="ARBA00023015"/>
    </source>
</evidence>
<dbReference type="GO" id="GO:0006352">
    <property type="term" value="P:DNA-templated transcription initiation"/>
    <property type="evidence" value="ECO:0007669"/>
    <property type="project" value="InterPro"/>
</dbReference>
<evidence type="ECO:0000259" key="4">
    <source>
        <dbReference type="Pfam" id="PF04542"/>
    </source>
</evidence>
<dbReference type="Pfam" id="PF04542">
    <property type="entry name" value="Sigma70_r2"/>
    <property type="match status" value="1"/>
</dbReference>
<dbReference type="NCBIfam" id="TIGR02937">
    <property type="entry name" value="sigma70-ECF"/>
    <property type="match status" value="1"/>
</dbReference>
<evidence type="ECO:0000313" key="5">
    <source>
        <dbReference type="EMBL" id="QEG20597.1"/>
    </source>
</evidence>
<dbReference type="Gene3D" id="1.10.1740.10">
    <property type="match status" value="1"/>
</dbReference>
<reference evidence="5 6" key="1">
    <citation type="submission" date="2019-08" db="EMBL/GenBank/DDBJ databases">
        <title>Deep-cultivation of Planctomycetes and their phenomic and genomic characterization uncovers novel biology.</title>
        <authorList>
            <person name="Wiegand S."/>
            <person name="Jogler M."/>
            <person name="Boedeker C."/>
            <person name="Pinto D."/>
            <person name="Vollmers J."/>
            <person name="Rivas-Marin E."/>
            <person name="Kohn T."/>
            <person name="Peeters S.H."/>
            <person name="Heuer A."/>
            <person name="Rast P."/>
            <person name="Oberbeckmann S."/>
            <person name="Bunk B."/>
            <person name="Jeske O."/>
            <person name="Meyerdierks A."/>
            <person name="Storesund J.E."/>
            <person name="Kallscheuer N."/>
            <person name="Luecker S."/>
            <person name="Lage O.M."/>
            <person name="Pohl T."/>
            <person name="Merkel B.J."/>
            <person name="Hornburger P."/>
            <person name="Mueller R.-W."/>
            <person name="Bruemmer F."/>
            <person name="Labrenz M."/>
            <person name="Spormann A.M."/>
            <person name="Op den Camp H."/>
            <person name="Overmann J."/>
            <person name="Amann R."/>
            <person name="Jetten M.S.M."/>
            <person name="Mascher T."/>
            <person name="Medema M.H."/>
            <person name="Devos D.P."/>
            <person name="Kaster A.-K."/>
            <person name="Ovreas L."/>
            <person name="Rohde M."/>
            <person name="Galperin M.Y."/>
            <person name="Jogler C."/>
        </authorList>
    </citation>
    <scope>NUCLEOTIDE SEQUENCE [LARGE SCALE GENOMIC DNA]</scope>
    <source>
        <strain evidence="5 6">FC18</strain>
    </source>
</reference>
<dbReference type="InterPro" id="IPR014284">
    <property type="entry name" value="RNA_pol_sigma-70_dom"/>
</dbReference>
<dbReference type="InterPro" id="IPR013325">
    <property type="entry name" value="RNA_pol_sigma_r2"/>
</dbReference>
<dbReference type="AlphaFoldDB" id="A0A5B9P257"/>
<dbReference type="EMBL" id="CP042912">
    <property type="protein sequence ID" value="QEG20597.1"/>
    <property type="molecule type" value="Genomic_DNA"/>
</dbReference>
<dbReference type="RefSeq" id="WP_087149656.1">
    <property type="nucleotide sequence ID" value="NZ_CP042912.1"/>
</dbReference>
<name>A0A5B9P257_9BACT</name>
<feature type="domain" description="RNA polymerase sigma-70 region 2" evidence="4">
    <location>
        <begin position="26"/>
        <end position="94"/>
    </location>
</feature>
<dbReference type="OrthoDB" id="257668at2"/>
<evidence type="ECO:0000256" key="2">
    <source>
        <dbReference type="ARBA" id="ARBA00023082"/>
    </source>
</evidence>
<keyword evidence="1" id="KW-0805">Transcription regulation</keyword>
<keyword evidence="2" id="KW-0731">Sigma factor</keyword>
<dbReference type="KEGG" id="mff:MFFC18_04460"/>
<dbReference type="InterPro" id="IPR007627">
    <property type="entry name" value="RNA_pol_sigma70_r2"/>
</dbReference>
<dbReference type="GO" id="GO:0016987">
    <property type="term" value="F:sigma factor activity"/>
    <property type="evidence" value="ECO:0007669"/>
    <property type="project" value="UniProtKB-KW"/>
</dbReference>
<dbReference type="InterPro" id="IPR039425">
    <property type="entry name" value="RNA_pol_sigma-70-like"/>
</dbReference>
<keyword evidence="6" id="KW-1185">Reference proteome</keyword>
<dbReference type="STRING" id="980251.GCA_001642875_02369"/>
<evidence type="ECO:0000313" key="6">
    <source>
        <dbReference type="Proteomes" id="UP000322214"/>
    </source>
</evidence>
<keyword evidence="3" id="KW-0804">Transcription</keyword>
<evidence type="ECO:0000256" key="3">
    <source>
        <dbReference type="ARBA" id="ARBA00023163"/>
    </source>
</evidence>
<proteinExistence type="predicted"/>
<dbReference type="SUPFAM" id="SSF88946">
    <property type="entry name" value="Sigma2 domain of RNA polymerase sigma factors"/>
    <property type="match status" value="1"/>
</dbReference>
<dbReference type="Proteomes" id="UP000322214">
    <property type="component" value="Chromosome"/>
</dbReference>
<gene>
    <name evidence="5" type="primary">rpoE_1</name>
    <name evidence="5" type="ORF">MFFC18_04460</name>
</gene>
<dbReference type="PANTHER" id="PTHR43133:SF62">
    <property type="entry name" value="RNA POLYMERASE SIGMA FACTOR SIGZ"/>
    <property type="match status" value="1"/>
</dbReference>
<sequence length="214" mass="24273">MKKNNEIDRALIRRIRSGDSDAWNDLIARYEGRLLAFVDSRLSNRSASEDIVQEAFIGFLNSLPNYDGSRPLESYLFSICAYKLTDHLRREGRRPAIPLSTGADSSSGQWQLKGNARPASSIARSVERKRLEEDALAEAIGDMMAKWQKNGDWLKLKCMELLIVKGTPNKSAASILGITEQQVANYKFDFLSRLRTLIKRKGLSQEVFPELYEE</sequence>
<protein>
    <submittedName>
        <fullName evidence="5">ECF RNA polymerase sigma-E factor</fullName>
    </submittedName>
</protein>
<dbReference type="PANTHER" id="PTHR43133">
    <property type="entry name" value="RNA POLYMERASE ECF-TYPE SIGMA FACTO"/>
    <property type="match status" value="1"/>
</dbReference>
<accession>A0A5B9P257</accession>
<organism evidence="5 6">
    <name type="scientific">Mariniblastus fucicola</name>
    <dbReference type="NCBI Taxonomy" id="980251"/>
    <lineage>
        <taxon>Bacteria</taxon>
        <taxon>Pseudomonadati</taxon>
        <taxon>Planctomycetota</taxon>
        <taxon>Planctomycetia</taxon>
        <taxon>Pirellulales</taxon>
        <taxon>Pirellulaceae</taxon>
        <taxon>Mariniblastus</taxon>
    </lineage>
</organism>